<accession>A0ABN7AHE4</accession>
<sequence>MWMGLCHWVTFRSAYRELRTAYMSTPNKEKFNLKQNPSSEEACGLTSEIDLLKVGDSASDAGHETSESLVGRRMSFEGALAQSRQLGVIAPGEGSSCASGAGVTDVHASVAAAGGLGGPSGTHGSWVRLVPLAPELYRELEKCWWTTARPPVGMRHLCLRPRGGQALKAS</sequence>
<name>A0ABN7AHE4_9HEMI</name>
<proteinExistence type="predicted"/>
<gene>
    <name evidence="1" type="ORF">NTJ_02574</name>
</gene>
<organism evidence="1 2">
    <name type="scientific">Nesidiocoris tenuis</name>
    <dbReference type="NCBI Taxonomy" id="355587"/>
    <lineage>
        <taxon>Eukaryota</taxon>
        <taxon>Metazoa</taxon>
        <taxon>Ecdysozoa</taxon>
        <taxon>Arthropoda</taxon>
        <taxon>Hexapoda</taxon>
        <taxon>Insecta</taxon>
        <taxon>Pterygota</taxon>
        <taxon>Neoptera</taxon>
        <taxon>Paraneoptera</taxon>
        <taxon>Hemiptera</taxon>
        <taxon>Heteroptera</taxon>
        <taxon>Panheteroptera</taxon>
        <taxon>Cimicomorpha</taxon>
        <taxon>Miridae</taxon>
        <taxon>Dicyphina</taxon>
        <taxon>Nesidiocoris</taxon>
    </lineage>
</organism>
<reference evidence="1 2" key="1">
    <citation type="submission" date="2023-09" db="EMBL/GenBank/DDBJ databases">
        <title>Nesidiocoris tenuis whole genome shotgun sequence.</title>
        <authorList>
            <person name="Shibata T."/>
            <person name="Shimoda M."/>
            <person name="Kobayashi T."/>
            <person name="Uehara T."/>
        </authorList>
    </citation>
    <scope>NUCLEOTIDE SEQUENCE [LARGE SCALE GENOMIC DNA]</scope>
    <source>
        <strain evidence="1 2">Japan</strain>
    </source>
</reference>
<protein>
    <submittedName>
        <fullName evidence="1">Uncharacterized protein</fullName>
    </submittedName>
</protein>
<dbReference type="Proteomes" id="UP001307889">
    <property type="component" value="Chromosome 2"/>
</dbReference>
<evidence type="ECO:0000313" key="2">
    <source>
        <dbReference type="Proteomes" id="UP001307889"/>
    </source>
</evidence>
<dbReference type="EMBL" id="AP028910">
    <property type="protein sequence ID" value="BES89767.1"/>
    <property type="molecule type" value="Genomic_DNA"/>
</dbReference>
<keyword evidence="2" id="KW-1185">Reference proteome</keyword>
<evidence type="ECO:0000313" key="1">
    <source>
        <dbReference type="EMBL" id="BES89767.1"/>
    </source>
</evidence>